<feature type="compositionally biased region" description="Basic and acidic residues" evidence="1">
    <location>
        <begin position="9"/>
        <end position="20"/>
    </location>
</feature>
<dbReference type="EMBL" id="JBHSIM010000027">
    <property type="protein sequence ID" value="MFC4833307.1"/>
    <property type="molecule type" value="Genomic_DNA"/>
</dbReference>
<dbReference type="Gene3D" id="1.10.10.10">
    <property type="entry name" value="Winged helix-like DNA-binding domain superfamily/Winged helix DNA-binding domain"/>
    <property type="match status" value="1"/>
</dbReference>
<dbReference type="Proteomes" id="UP001595909">
    <property type="component" value="Unassembled WGS sequence"/>
</dbReference>
<dbReference type="Pfam" id="PF08223">
    <property type="entry name" value="PaaX_C"/>
    <property type="match status" value="1"/>
</dbReference>
<dbReference type="InterPro" id="IPR036388">
    <property type="entry name" value="WH-like_DNA-bd_sf"/>
</dbReference>
<evidence type="ECO:0000259" key="4">
    <source>
        <dbReference type="Pfam" id="PF20803"/>
    </source>
</evidence>
<comment type="caution">
    <text evidence="5">The sequence shown here is derived from an EMBL/GenBank/DDBJ whole genome shotgun (WGS) entry which is preliminary data.</text>
</comment>
<protein>
    <submittedName>
        <fullName evidence="5">PaaX family transcriptional regulator C-terminal domain-containing protein</fullName>
    </submittedName>
</protein>
<sequence>MSTAGGSEPEERPDPFSRRREVAATSARSLLMTVLGEIVLPAGRPVWTQTVVDVLGLVGVEEKSARQALARTAADGMLTSERVGRRVRWDLSPWGHGLLTEGAARIYAHGRARPAWDGRWLVVVASVPEQQRARRHRLRTRLAWAGLGSPAAGMWVSTDTGRLAEVREVLAEIDPADAHVITGEYEGGLSSTELAARAWDLGELAARYEDFVARFADLSPATDAETLAAQVRLVDAWRRFPFLDPGLPDDLLPDAWVGHRAAEVFHGRHAEWAPGALRAAGALGLECPSATESRSSSR</sequence>
<dbReference type="Gene3D" id="3.30.70.2650">
    <property type="match status" value="1"/>
</dbReference>
<evidence type="ECO:0000259" key="2">
    <source>
        <dbReference type="Pfam" id="PF07848"/>
    </source>
</evidence>
<dbReference type="PIRSF" id="PIRSF020623">
    <property type="entry name" value="PaaX"/>
    <property type="match status" value="1"/>
</dbReference>
<dbReference type="InterPro" id="IPR048846">
    <property type="entry name" value="PaaX-like_central"/>
</dbReference>
<reference evidence="6" key="1">
    <citation type="journal article" date="2019" name="Int. J. Syst. Evol. Microbiol.">
        <title>The Global Catalogue of Microorganisms (GCM) 10K type strain sequencing project: providing services to taxonomists for standard genome sequencing and annotation.</title>
        <authorList>
            <consortium name="The Broad Institute Genomics Platform"/>
            <consortium name="The Broad Institute Genome Sequencing Center for Infectious Disease"/>
            <person name="Wu L."/>
            <person name="Ma J."/>
        </authorList>
    </citation>
    <scope>NUCLEOTIDE SEQUENCE [LARGE SCALE GENOMIC DNA]</scope>
    <source>
        <strain evidence="6">CCUG 50347</strain>
    </source>
</reference>
<dbReference type="Pfam" id="PF20803">
    <property type="entry name" value="PaaX_M"/>
    <property type="match status" value="1"/>
</dbReference>
<name>A0ABV9RM72_9PSEU</name>
<feature type="region of interest" description="Disordered" evidence="1">
    <location>
        <begin position="1"/>
        <end position="20"/>
    </location>
</feature>
<gene>
    <name evidence="5" type="ORF">ACFPEL_12920</name>
</gene>
<evidence type="ECO:0000313" key="5">
    <source>
        <dbReference type="EMBL" id="MFC4833307.1"/>
    </source>
</evidence>
<dbReference type="RefSeq" id="WP_274190146.1">
    <property type="nucleotide sequence ID" value="NZ_BAABHN010000027.1"/>
</dbReference>
<evidence type="ECO:0000313" key="6">
    <source>
        <dbReference type="Proteomes" id="UP001595909"/>
    </source>
</evidence>
<dbReference type="InterPro" id="IPR013225">
    <property type="entry name" value="PaaX_C"/>
</dbReference>
<dbReference type="InterPro" id="IPR012906">
    <property type="entry name" value="PaaX-like_N"/>
</dbReference>
<dbReference type="Pfam" id="PF07848">
    <property type="entry name" value="PaaX"/>
    <property type="match status" value="1"/>
</dbReference>
<feature type="domain" description="Transcriptional repressor PaaX-like central Cas2-like" evidence="4">
    <location>
        <begin position="114"/>
        <end position="194"/>
    </location>
</feature>
<feature type="domain" description="Transcriptional repressor PaaX-like C-terminal" evidence="3">
    <location>
        <begin position="199"/>
        <end position="276"/>
    </location>
</feature>
<evidence type="ECO:0000259" key="3">
    <source>
        <dbReference type="Pfam" id="PF08223"/>
    </source>
</evidence>
<dbReference type="PANTHER" id="PTHR30319">
    <property type="entry name" value="PHENYLACETIC ACID REGULATOR-RELATED TRANSCRIPTIONAL REPRESSOR"/>
    <property type="match status" value="1"/>
</dbReference>
<accession>A0ABV9RM72</accession>
<proteinExistence type="predicted"/>
<keyword evidence="6" id="KW-1185">Reference proteome</keyword>
<organism evidence="5 6">
    <name type="scientific">Actinomycetospora chibensis</name>
    <dbReference type="NCBI Taxonomy" id="663606"/>
    <lineage>
        <taxon>Bacteria</taxon>
        <taxon>Bacillati</taxon>
        <taxon>Actinomycetota</taxon>
        <taxon>Actinomycetes</taxon>
        <taxon>Pseudonocardiales</taxon>
        <taxon>Pseudonocardiaceae</taxon>
        <taxon>Actinomycetospora</taxon>
    </lineage>
</organism>
<feature type="domain" description="Transcriptional repressor PaaX-like N-terminal" evidence="2">
    <location>
        <begin position="26"/>
        <end position="92"/>
    </location>
</feature>
<dbReference type="PANTHER" id="PTHR30319:SF1">
    <property type="entry name" value="TRANSCRIPTIONAL REPRESSOR PAAX"/>
    <property type="match status" value="1"/>
</dbReference>
<dbReference type="InterPro" id="IPR011965">
    <property type="entry name" value="PaaX_trns_reg"/>
</dbReference>
<evidence type="ECO:0000256" key="1">
    <source>
        <dbReference type="SAM" id="MobiDB-lite"/>
    </source>
</evidence>
<dbReference type="Gene3D" id="1.20.58.1460">
    <property type="match status" value="1"/>
</dbReference>